<gene>
    <name evidence="1" type="ORF">GCM10011425_31110</name>
</gene>
<dbReference type="Pfam" id="PF20329">
    <property type="entry name" value="DUF6624"/>
    <property type="match status" value="1"/>
</dbReference>
<accession>A0A917JDV2</accession>
<organism evidence="1 2">
    <name type="scientific">Mucilaginibacter galii</name>
    <dbReference type="NCBI Taxonomy" id="2005073"/>
    <lineage>
        <taxon>Bacteria</taxon>
        <taxon>Pseudomonadati</taxon>
        <taxon>Bacteroidota</taxon>
        <taxon>Sphingobacteriia</taxon>
        <taxon>Sphingobacteriales</taxon>
        <taxon>Sphingobacteriaceae</taxon>
        <taxon>Mucilaginibacter</taxon>
    </lineage>
</organism>
<evidence type="ECO:0000313" key="1">
    <source>
        <dbReference type="EMBL" id="GGI51899.1"/>
    </source>
</evidence>
<reference evidence="1" key="2">
    <citation type="submission" date="2020-09" db="EMBL/GenBank/DDBJ databases">
        <authorList>
            <person name="Sun Q."/>
            <person name="Sedlacek I."/>
        </authorList>
    </citation>
    <scope>NUCLEOTIDE SEQUENCE</scope>
    <source>
        <strain evidence="1">CCM 8711</strain>
    </source>
</reference>
<proteinExistence type="predicted"/>
<dbReference type="AlphaFoldDB" id="A0A917JDV2"/>
<comment type="caution">
    <text evidence="1">The sequence shown here is derived from an EMBL/GenBank/DDBJ whole genome shotgun (WGS) entry which is preliminary data.</text>
</comment>
<name>A0A917JDV2_9SPHI</name>
<protein>
    <submittedName>
        <fullName evidence="1">Uncharacterized protein</fullName>
    </submittedName>
</protein>
<reference evidence="1" key="1">
    <citation type="journal article" date="2014" name="Int. J. Syst. Evol. Microbiol.">
        <title>Complete genome sequence of Corynebacterium casei LMG S-19264T (=DSM 44701T), isolated from a smear-ripened cheese.</title>
        <authorList>
            <consortium name="US DOE Joint Genome Institute (JGI-PGF)"/>
            <person name="Walter F."/>
            <person name="Albersmeier A."/>
            <person name="Kalinowski J."/>
            <person name="Ruckert C."/>
        </authorList>
    </citation>
    <scope>NUCLEOTIDE SEQUENCE</scope>
    <source>
        <strain evidence="1">CCM 8711</strain>
    </source>
</reference>
<keyword evidence="2" id="KW-1185">Reference proteome</keyword>
<sequence length="208" mass="23891">MVCLQAFGQKTINKKLKHQLDSIIILDQKYRDTLMQLTLPAQQGLLARSLKMSIAQAEKYYWKLQGRLDSLNVVFVEKLLVKYGYPGKSLVGSPANESAWFIIQHAPKISKYLPVIKRAAVQGELPFRLYAMMLDRYLMDENKEQIYGSQGAYRTLKNGKTEWIIWPVKDAGHVNARRKAAGFDNTVEYNASSLQIYYRKVSLKEVIL</sequence>
<evidence type="ECO:0000313" key="2">
    <source>
        <dbReference type="Proteomes" id="UP000662074"/>
    </source>
</evidence>
<dbReference type="Proteomes" id="UP000662074">
    <property type="component" value="Unassembled WGS sequence"/>
</dbReference>
<dbReference type="InterPro" id="IPR046732">
    <property type="entry name" value="DUF6624"/>
</dbReference>
<dbReference type="EMBL" id="BMDO01000009">
    <property type="protein sequence ID" value="GGI51899.1"/>
    <property type="molecule type" value="Genomic_DNA"/>
</dbReference>